<gene>
    <name evidence="8" type="ORF">SAMN05421688_1922</name>
</gene>
<dbReference type="PROSITE" id="PS51898">
    <property type="entry name" value="TYR_RECOMBINASE"/>
    <property type="match status" value="1"/>
</dbReference>
<dbReference type="InterPro" id="IPR004107">
    <property type="entry name" value="Integrase_SAM-like_N"/>
</dbReference>
<dbReference type="STRING" id="871651.SAMN05421688_1922"/>
<sequence length="519" mass="59308">MPTPTQRSYTVTLKMPSPYKDPLSGIFYLNVRVPTDLVGKIGRRKILKSLRTRDPSEAKQRFSKEYATLQKQWTALRAGPKPLPHKQLVALSGRIYSNLMDILEDEPGEAEIWHQVLRLSQQAEAAVNGFEQWYGDAADQLLAEEGIVPDRRSRERLLREVHNAWTQAAEQQLKRAGGDYSEDPAATRFPKWKSEEQARNTNERPTLTALFERWRNDHLSEGKSAKTITDFSQKLQSLKTYLGHEDVARMTNKEISEWCQYLRDEKGLASKTVSRKYLAAVRAILRHGQANFLITTNPTEGVVVKVAKRIITRPKGFTDEETKKILLASLAALEQNSKVSKYNRLARRWLPWICAYTGARGGEIAQLRKQDLSWEDEIPWLTITPEAGTVKSRQFRTVPVHPHLQELGLTKFISDAPMGYLFHSGAQNLEQAIAFSSNVRDKIASWVRHEVGVTDNRIQPNHAWRHRFKTLGRNHAIGLEYLDALQGHTGKGASEDYGEYSIRALYREICKLPRVELYD</sequence>
<keyword evidence="9" id="KW-1185">Reference proteome</keyword>
<dbReference type="PROSITE" id="PS51900">
    <property type="entry name" value="CB"/>
    <property type="match status" value="1"/>
</dbReference>
<evidence type="ECO:0000256" key="3">
    <source>
        <dbReference type="ARBA" id="ARBA00023125"/>
    </source>
</evidence>
<keyword evidence="3 5" id="KW-0238">DNA-binding</keyword>
<protein>
    <submittedName>
        <fullName evidence="8">Site-specific recombinase XerD</fullName>
    </submittedName>
</protein>
<evidence type="ECO:0000256" key="2">
    <source>
        <dbReference type="ARBA" id="ARBA00022908"/>
    </source>
</evidence>
<organism evidence="8 9">
    <name type="scientific">Poseidonocella pacifica</name>
    <dbReference type="NCBI Taxonomy" id="871651"/>
    <lineage>
        <taxon>Bacteria</taxon>
        <taxon>Pseudomonadati</taxon>
        <taxon>Pseudomonadota</taxon>
        <taxon>Alphaproteobacteria</taxon>
        <taxon>Rhodobacterales</taxon>
        <taxon>Roseobacteraceae</taxon>
        <taxon>Poseidonocella</taxon>
    </lineage>
</organism>
<dbReference type="PANTHER" id="PTHR30349:SF41">
    <property type="entry name" value="INTEGRASE_RECOMBINASE PROTEIN MJ0367-RELATED"/>
    <property type="match status" value="1"/>
</dbReference>
<dbReference type="InterPro" id="IPR011010">
    <property type="entry name" value="DNA_brk_join_enz"/>
</dbReference>
<evidence type="ECO:0000313" key="8">
    <source>
        <dbReference type="EMBL" id="SFA96452.1"/>
    </source>
</evidence>
<accession>A0A1I0X5W1</accession>
<dbReference type="PANTHER" id="PTHR30349">
    <property type="entry name" value="PHAGE INTEGRASE-RELATED"/>
    <property type="match status" value="1"/>
</dbReference>
<feature type="domain" description="Core-binding (CB)" evidence="7">
    <location>
        <begin position="205"/>
        <end position="289"/>
    </location>
</feature>
<evidence type="ECO:0000259" key="7">
    <source>
        <dbReference type="PROSITE" id="PS51900"/>
    </source>
</evidence>
<dbReference type="Gene3D" id="1.10.443.10">
    <property type="entry name" value="Intergrase catalytic core"/>
    <property type="match status" value="1"/>
</dbReference>
<dbReference type="EMBL" id="FOJU01000003">
    <property type="protein sequence ID" value="SFA96452.1"/>
    <property type="molecule type" value="Genomic_DNA"/>
</dbReference>
<dbReference type="InterPro" id="IPR013762">
    <property type="entry name" value="Integrase-like_cat_sf"/>
</dbReference>
<dbReference type="Pfam" id="PF20172">
    <property type="entry name" value="DUF6538"/>
    <property type="match status" value="1"/>
</dbReference>
<dbReference type="InterPro" id="IPR050090">
    <property type="entry name" value="Tyrosine_recombinase_XerCD"/>
</dbReference>
<evidence type="ECO:0000256" key="1">
    <source>
        <dbReference type="ARBA" id="ARBA00008857"/>
    </source>
</evidence>
<dbReference type="InterPro" id="IPR044068">
    <property type="entry name" value="CB"/>
</dbReference>
<evidence type="ECO:0000313" key="9">
    <source>
        <dbReference type="Proteomes" id="UP000198796"/>
    </source>
</evidence>
<evidence type="ECO:0000259" key="6">
    <source>
        <dbReference type="PROSITE" id="PS51898"/>
    </source>
</evidence>
<comment type="similarity">
    <text evidence="1">Belongs to the 'phage' integrase family.</text>
</comment>
<evidence type="ECO:0000256" key="5">
    <source>
        <dbReference type="PROSITE-ProRule" id="PRU01248"/>
    </source>
</evidence>
<evidence type="ECO:0000256" key="4">
    <source>
        <dbReference type="ARBA" id="ARBA00023172"/>
    </source>
</evidence>
<dbReference type="GO" id="GO:0003677">
    <property type="term" value="F:DNA binding"/>
    <property type="evidence" value="ECO:0007669"/>
    <property type="project" value="UniProtKB-UniRule"/>
</dbReference>
<dbReference type="InterPro" id="IPR046668">
    <property type="entry name" value="DUF6538"/>
</dbReference>
<dbReference type="Proteomes" id="UP000198796">
    <property type="component" value="Unassembled WGS sequence"/>
</dbReference>
<feature type="domain" description="Tyr recombinase" evidence="6">
    <location>
        <begin position="312"/>
        <end position="519"/>
    </location>
</feature>
<dbReference type="SUPFAM" id="SSF56349">
    <property type="entry name" value="DNA breaking-rejoining enzymes"/>
    <property type="match status" value="1"/>
</dbReference>
<reference evidence="8 9" key="1">
    <citation type="submission" date="2016-10" db="EMBL/GenBank/DDBJ databases">
        <authorList>
            <person name="de Groot N.N."/>
        </authorList>
    </citation>
    <scope>NUCLEOTIDE SEQUENCE [LARGE SCALE GENOMIC DNA]</scope>
    <source>
        <strain evidence="8 9">DSM 29316</strain>
    </source>
</reference>
<dbReference type="InterPro" id="IPR010998">
    <property type="entry name" value="Integrase_recombinase_N"/>
</dbReference>
<dbReference type="GO" id="GO:0006310">
    <property type="term" value="P:DNA recombination"/>
    <property type="evidence" value="ECO:0007669"/>
    <property type="project" value="UniProtKB-KW"/>
</dbReference>
<dbReference type="GO" id="GO:0015074">
    <property type="term" value="P:DNA integration"/>
    <property type="evidence" value="ECO:0007669"/>
    <property type="project" value="UniProtKB-KW"/>
</dbReference>
<keyword evidence="2" id="KW-0229">DNA integration</keyword>
<dbReference type="Gene3D" id="1.10.150.130">
    <property type="match status" value="1"/>
</dbReference>
<dbReference type="Pfam" id="PF02899">
    <property type="entry name" value="Phage_int_SAM_1"/>
    <property type="match status" value="1"/>
</dbReference>
<dbReference type="InterPro" id="IPR002104">
    <property type="entry name" value="Integrase_catalytic"/>
</dbReference>
<proteinExistence type="inferred from homology"/>
<name>A0A1I0X5W1_9RHOB</name>
<keyword evidence="4" id="KW-0233">DNA recombination</keyword>
<dbReference type="AlphaFoldDB" id="A0A1I0X5W1"/>